<keyword evidence="6" id="KW-0028">Amino-acid biosynthesis</keyword>
<evidence type="ECO:0000256" key="8">
    <source>
        <dbReference type="ARBA" id="ARBA00022822"/>
    </source>
</evidence>
<keyword evidence="10" id="KW-0472">Membrane</keyword>
<dbReference type="CDD" id="cd00405">
    <property type="entry name" value="PRAI"/>
    <property type="match status" value="1"/>
</dbReference>
<dbReference type="InterPro" id="IPR011060">
    <property type="entry name" value="RibuloseP-bd_barrel"/>
</dbReference>
<dbReference type="Gene3D" id="1.10.357.110">
    <property type="entry name" value="Vacuolar protein sorting-associated protein 53, C-terminus"/>
    <property type="match status" value="1"/>
</dbReference>
<dbReference type="UniPathway" id="UPA00035">
    <property type="reaction ID" value="UER00042"/>
</dbReference>
<dbReference type="Gene3D" id="3.20.20.70">
    <property type="entry name" value="Aldolase class I"/>
    <property type="match status" value="1"/>
</dbReference>
<comment type="caution">
    <text evidence="16">The sequence shown here is derived from an EMBL/GenBank/DDBJ whole genome shotgun (WGS) entry which is preliminary data.</text>
</comment>
<evidence type="ECO:0000256" key="4">
    <source>
        <dbReference type="ARBA" id="ARBA00008628"/>
    </source>
</evidence>
<gene>
    <name evidence="16" type="primary">TRP1</name>
    <name evidence="16" type="ORF">FOB64_002216</name>
</gene>
<dbReference type="Pfam" id="PF04100">
    <property type="entry name" value="Vps53_N"/>
    <property type="match status" value="1"/>
</dbReference>
<feature type="domain" description="N-(5'phosphoribosyl) anthranilate isomerase (PRAI)" evidence="13">
    <location>
        <begin position="699"/>
        <end position="883"/>
    </location>
</feature>
<dbReference type="GO" id="GO:0000162">
    <property type="term" value="P:L-tryptophan biosynthetic process"/>
    <property type="evidence" value="ECO:0007669"/>
    <property type="project" value="UniProtKB-UniPathway"/>
</dbReference>
<dbReference type="Pfam" id="PF16854">
    <property type="entry name" value="VPS53_C"/>
    <property type="match status" value="1"/>
</dbReference>
<comment type="pathway">
    <text evidence="3">Amino-acid biosynthesis; L-tryptophan biosynthesis; L-tryptophan from chorismate: step 3/5.</text>
</comment>
<evidence type="ECO:0000256" key="11">
    <source>
        <dbReference type="ARBA" id="ARBA00023141"/>
    </source>
</evidence>
<dbReference type="GO" id="GO:0004640">
    <property type="term" value="F:phosphoribosylanthranilate isomerase activity"/>
    <property type="evidence" value="ECO:0007669"/>
    <property type="project" value="UniProtKB-EC"/>
</dbReference>
<evidence type="ECO:0000256" key="1">
    <source>
        <dbReference type="ARBA" id="ARBA00004150"/>
    </source>
</evidence>
<dbReference type="InterPro" id="IPR031745">
    <property type="entry name" value="Vps53_C"/>
</dbReference>
<evidence type="ECO:0000256" key="10">
    <source>
        <dbReference type="ARBA" id="ARBA00023136"/>
    </source>
</evidence>
<feature type="domain" description="Vps53 C-terminal" evidence="15">
    <location>
        <begin position="529"/>
        <end position="610"/>
    </location>
</feature>
<accession>A0A8H6C2K8</accession>
<evidence type="ECO:0000259" key="13">
    <source>
        <dbReference type="Pfam" id="PF00697"/>
    </source>
</evidence>
<evidence type="ECO:0000256" key="5">
    <source>
        <dbReference type="ARBA" id="ARBA00012572"/>
    </source>
</evidence>
<dbReference type="GO" id="GO:0005829">
    <property type="term" value="C:cytosol"/>
    <property type="evidence" value="ECO:0007669"/>
    <property type="project" value="GOC"/>
</dbReference>
<keyword evidence="9" id="KW-0333">Golgi apparatus</keyword>
<dbReference type="EC" id="5.3.1.24" evidence="5"/>
<dbReference type="EMBL" id="JABWAD010000027">
    <property type="protein sequence ID" value="KAF6070129.1"/>
    <property type="molecule type" value="Genomic_DNA"/>
</dbReference>
<evidence type="ECO:0000256" key="3">
    <source>
        <dbReference type="ARBA" id="ARBA00004664"/>
    </source>
</evidence>
<dbReference type="InterPro" id="IPR001240">
    <property type="entry name" value="PRAI_dom"/>
</dbReference>
<keyword evidence="7" id="KW-0967">Endosome</keyword>
<dbReference type="AlphaFoldDB" id="A0A8H6C2K8"/>
<dbReference type="PANTHER" id="PTHR12820">
    <property type="entry name" value="VACUOLAR SORTING PROTEIN 53"/>
    <property type="match status" value="1"/>
</dbReference>
<dbReference type="GO" id="GO:0010008">
    <property type="term" value="C:endosome membrane"/>
    <property type="evidence" value="ECO:0007669"/>
    <property type="project" value="UniProtKB-SubCell"/>
</dbReference>
<evidence type="ECO:0000313" key="16">
    <source>
        <dbReference type="EMBL" id="KAF6070129.1"/>
    </source>
</evidence>
<evidence type="ECO:0000256" key="6">
    <source>
        <dbReference type="ARBA" id="ARBA00022605"/>
    </source>
</evidence>
<dbReference type="GO" id="GO:0000938">
    <property type="term" value="C:GARP complex"/>
    <property type="evidence" value="ECO:0007669"/>
    <property type="project" value="InterPro"/>
</dbReference>
<evidence type="ECO:0000256" key="7">
    <source>
        <dbReference type="ARBA" id="ARBA00022753"/>
    </source>
</evidence>
<dbReference type="FunFam" id="1.10.357.110:FF:000009">
    <property type="entry name" value="Vps53p"/>
    <property type="match status" value="1"/>
</dbReference>
<protein>
    <recommendedName>
        <fullName evidence="5">phosphoribosylanthranilate isomerase</fullName>
        <ecNumber evidence="5">5.3.1.24</ecNumber>
    </recommendedName>
</protein>
<evidence type="ECO:0000313" key="17">
    <source>
        <dbReference type="Proteomes" id="UP000536275"/>
    </source>
</evidence>
<dbReference type="InterPro" id="IPR013785">
    <property type="entry name" value="Aldolase_TIM"/>
</dbReference>
<dbReference type="InterPro" id="IPR039766">
    <property type="entry name" value="Vps53"/>
</dbReference>
<evidence type="ECO:0000259" key="15">
    <source>
        <dbReference type="Pfam" id="PF16854"/>
    </source>
</evidence>
<dbReference type="InterPro" id="IPR007234">
    <property type="entry name" value="Vps53_N"/>
</dbReference>
<dbReference type="PANTHER" id="PTHR12820:SF0">
    <property type="entry name" value="VACUOLAR PROTEIN SORTING-ASSOCIATED PROTEIN 53 HOMOLOG"/>
    <property type="match status" value="1"/>
</dbReference>
<organism evidence="16 17">
    <name type="scientific">Candida albicans</name>
    <name type="common">Yeast</name>
    <dbReference type="NCBI Taxonomy" id="5476"/>
    <lineage>
        <taxon>Eukaryota</taxon>
        <taxon>Fungi</taxon>
        <taxon>Dikarya</taxon>
        <taxon>Ascomycota</taxon>
        <taxon>Saccharomycotina</taxon>
        <taxon>Pichiomycetes</taxon>
        <taxon>Debaryomycetaceae</taxon>
        <taxon>Candida/Lodderomyces clade</taxon>
        <taxon>Candida</taxon>
    </lineage>
</organism>
<dbReference type="HAMAP" id="MF_00135">
    <property type="entry name" value="PRAI"/>
    <property type="match status" value="1"/>
</dbReference>
<comment type="subcellular location">
    <subcellularLocation>
        <location evidence="2">Endosome membrane</location>
        <topology evidence="2">Peripheral membrane protein</topology>
    </subcellularLocation>
    <subcellularLocation>
        <location evidence="1">Golgi apparatus</location>
        <location evidence="1">trans-Golgi network membrane</location>
        <topology evidence="1">Peripheral membrane protein</topology>
    </subcellularLocation>
</comment>
<dbReference type="SUPFAM" id="SSF51366">
    <property type="entry name" value="Ribulose-phoshate binding barrel"/>
    <property type="match status" value="1"/>
</dbReference>
<keyword evidence="11" id="KW-0057">Aromatic amino acid biosynthesis</keyword>
<dbReference type="InterPro" id="IPR038260">
    <property type="entry name" value="Vps53_C_sf"/>
</dbReference>
<evidence type="ECO:0000256" key="2">
    <source>
        <dbReference type="ARBA" id="ARBA00004481"/>
    </source>
</evidence>
<proteinExistence type="inferred from homology"/>
<evidence type="ECO:0000256" key="9">
    <source>
        <dbReference type="ARBA" id="ARBA00023034"/>
    </source>
</evidence>
<dbReference type="Proteomes" id="UP000536275">
    <property type="component" value="Unassembled WGS sequence"/>
</dbReference>
<evidence type="ECO:0000259" key="14">
    <source>
        <dbReference type="Pfam" id="PF04100"/>
    </source>
</evidence>
<dbReference type="Pfam" id="PF00697">
    <property type="entry name" value="PRAI"/>
    <property type="match status" value="1"/>
</dbReference>
<comment type="similarity">
    <text evidence="4">Belongs to the VPS53 family.</text>
</comment>
<keyword evidence="8" id="KW-0822">Tryptophan biosynthesis</keyword>
<reference evidence="16 17" key="1">
    <citation type="submission" date="2020-03" db="EMBL/GenBank/DDBJ databases">
        <title>FDA dAtabase for Regulatory Grade micrObial Sequences (FDA-ARGOS): Supporting development and validation of Infectious Disease Dx tests.</title>
        <authorList>
            <person name="Campos J."/>
            <person name="Goldberg B."/>
            <person name="Tallon L."/>
            <person name="Sadzewicz L."/>
            <person name="Vavikolanu K."/>
            <person name="Mehta A."/>
            <person name="Aluvathingal J."/>
            <person name="Nadendla S."/>
            <person name="Nandy P."/>
            <person name="Geyer C."/>
            <person name="Yan Y."/>
            <person name="Sichtig H."/>
        </authorList>
    </citation>
    <scope>NUCLEOTIDE SEQUENCE [LARGE SCALE GENOMIC DNA]</scope>
    <source>
        <strain evidence="16 17">FDAARGOS_656</strain>
    </source>
</reference>
<evidence type="ECO:0000256" key="12">
    <source>
        <dbReference type="ARBA" id="ARBA00023235"/>
    </source>
</evidence>
<keyword evidence="12 16" id="KW-0413">Isomerase</keyword>
<dbReference type="GO" id="GO:0042147">
    <property type="term" value="P:retrograde transport, endosome to Golgi"/>
    <property type="evidence" value="ECO:0007669"/>
    <property type="project" value="InterPro"/>
</dbReference>
<feature type="domain" description="Vps53 N-terminal" evidence="14">
    <location>
        <begin position="32"/>
        <end position="318"/>
    </location>
</feature>
<sequence length="889" mass="101645">MDSPTSPDTLNELPQLLNHVSQYKRQLTEEINKSTAKYERVDLSEDISHLATSIGEIKRDSSMTKQSISQMTGSIQRLDCTKKNLVASMTLLKRLQMLVNVNNTLSSILPSHDYKEIYQLLGVLKELLQFFQPYKSIDEINQINLMVVHTQNKLIDDIFMDFEEYKNKDEEQLLFGARILELIDVKYKDKLLAWFYNLQLQDLQEIFSGEAGSLDNLNRRFIYFKNILKQVQQYKIFPWDISNAITQEFCQITRQDISKLLYNSKIESKTLLDNLTKTLEFEKSLGLHNEISSVFEPYLSIWVHEQDKYLNSKMLEFSAVPQLPPDVPNIAVSSTELFKIFNRLLSHITKLTNGDTIVDLARVFNKYLLEYNRRILAPILSTDDFGAESLKYFTMLLNTGDYIINNIEELADKIQKTTTHTIAPFNTDAFYQLINKSISSLLLKMSIDYKPCWREFFNLDWGQLDSVNDISSYMNDLKSKTAENLRVILPLIIRDSYVRNFNDKLVEMLVTTIANNLKFVKPMTATSVEQILMDVSSLKEDALRFPLFSVKDVSKSYQNFVNHQFGDLQSLLKLLMVPSIPVENLIESYFALIGDKSVSNFVKVLKLKGVDKAQHHKYVDNFKLQLSVDDGSVTSCLLLQNLEEEEEASRAATPDVKLNEKFDVSKINENFKNFGKFFRKDIDNGANLLGCILVPNRARTIDLEVAKQIARMVKRDRNPPPKFAGGTSTQHFEQVAQWIIENGPFLVGVFRNQPKEEVFRIAREVGLDFIQLHGSEDKLEFLGTEFGLIPRYVVPDELDLLEEQSLSLTQCVSLPLLDSEVGGEGKLLDWTFIEKLPTKAILAGGLTPENLPTFDNILGYDVSGGVETNGVKDSLKIIKFIQKGHAQSS</sequence>
<name>A0A8H6C2K8_CANAX</name>